<dbReference type="EMBL" id="HBKQ01054709">
    <property type="protein sequence ID" value="CAE2280837.1"/>
    <property type="molecule type" value="Transcribed_RNA"/>
</dbReference>
<proteinExistence type="predicted"/>
<organism evidence="2">
    <name type="scientific">Odontella aurita</name>
    <dbReference type="NCBI Taxonomy" id="265563"/>
    <lineage>
        <taxon>Eukaryota</taxon>
        <taxon>Sar</taxon>
        <taxon>Stramenopiles</taxon>
        <taxon>Ochrophyta</taxon>
        <taxon>Bacillariophyta</taxon>
        <taxon>Mediophyceae</taxon>
        <taxon>Biddulphiophycidae</taxon>
        <taxon>Eupodiscales</taxon>
        <taxon>Odontellaceae</taxon>
        <taxon>Odontella</taxon>
    </lineage>
</organism>
<feature type="compositionally biased region" description="Low complexity" evidence="1">
    <location>
        <begin position="1"/>
        <end position="17"/>
    </location>
</feature>
<name>A0A7S4NDJ8_9STRA</name>
<protein>
    <submittedName>
        <fullName evidence="2">Uncharacterized protein</fullName>
    </submittedName>
</protein>
<feature type="region of interest" description="Disordered" evidence="1">
    <location>
        <begin position="1"/>
        <end position="33"/>
    </location>
</feature>
<evidence type="ECO:0000313" key="2">
    <source>
        <dbReference type="EMBL" id="CAE2280837.1"/>
    </source>
</evidence>
<gene>
    <name evidence="2" type="ORF">OAUR00152_LOCUS37542</name>
</gene>
<dbReference type="AlphaFoldDB" id="A0A7S4NDJ8"/>
<feature type="compositionally biased region" description="Basic and acidic residues" evidence="1">
    <location>
        <begin position="126"/>
        <end position="141"/>
    </location>
</feature>
<evidence type="ECO:0000256" key="1">
    <source>
        <dbReference type="SAM" id="MobiDB-lite"/>
    </source>
</evidence>
<accession>A0A7S4NDJ8</accession>
<reference evidence="2" key="1">
    <citation type="submission" date="2021-01" db="EMBL/GenBank/DDBJ databases">
        <authorList>
            <person name="Corre E."/>
            <person name="Pelletier E."/>
            <person name="Niang G."/>
            <person name="Scheremetjew M."/>
            <person name="Finn R."/>
            <person name="Kale V."/>
            <person name="Holt S."/>
            <person name="Cochrane G."/>
            <person name="Meng A."/>
            <person name="Brown T."/>
            <person name="Cohen L."/>
        </authorList>
    </citation>
    <scope>NUCLEOTIDE SEQUENCE</scope>
    <source>
        <strain evidence="2">Isolate 1302-5</strain>
    </source>
</reference>
<sequence length="156" mass="17570">MRHPSSSSSSPKDPSCRSSRRSETTTLQTAQDDVRAEAEKEFAKEDIKPIVIIRNIADIWMCYDCKIPRKYACRRCSTGDRRYKENGGIDETEIKQNGTDPYQRTYPSVRSSRGISTVTSALGDGDGCRRDHRREDEHEGDGAVIDCAEGGHRSHF</sequence>
<feature type="region of interest" description="Disordered" evidence="1">
    <location>
        <begin position="116"/>
        <end position="144"/>
    </location>
</feature>